<accession>D8R632</accession>
<proteinExistence type="inferred from homology"/>
<dbReference type="GO" id="GO:0009507">
    <property type="term" value="C:chloroplast"/>
    <property type="evidence" value="ECO:0000318"/>
    <property type="project" value="GO_Central"/>
</dbReference>
<dbReference type="NCBIfam" id="NF001938">
    <property type="entry name" value="PRK00714.1-5"/>
    <property type="match status" value="1"/>
</dbReference>
<feature type="domain" description="Nudix hydrolase" evidence="4">
    <location>
        <begin position="10"/>
        <end position="157"/>
    </location>
</feature>
<dbReference type="eggNOG" id="ENOG502QSDR">
    <property type="taxonomic scope" value="Eukaryota"/>
</dbReference>
<dbReference type="Proteomes" id="UP000001514">
    <property type="component" value="Unassembled WGS sequence"/>
</dbReference>
<evidence type="ECO:0000256" key="2">
    <source>
        <dbReference type="ARBA" id="ARBA00022801"/>
    </source>
</evidence>
<evidence type="ECO:0000313" key="6">
    <source>
        <dbReference type="Proteomes" id="UP000001514"/>
    </source>
</evidence>
<comment type="similarity">
    <text evidence="3">Belongs to the Nudix hydrolase family.</text>
</comment>
<evidence type="ECO:0000313" key="5">
    <source>
        <dbReference type="EMBL" id="EFJ32250.1"/>
    </source>
</evidence>
<dbReference type="Gene3D" id="3.90.79.10">
    <property type="entry name" value="Nucleoside Triphosphate Pyrophosphohydrolase"/>
    <property type="match status" value="1"/>
</dbReference>
<evidence type="ECO:0000256" key="1">
    <source>
        <dbReference type="ARBA" id="ARBA00001936"/>
    </source>
</evidence>
<dbReference type="HOGENOM" id="CLU_087195_3_0_1"/>
<dbReference type="AlphaFoldDB" id="D8R632"/>
<dbReference type="STRING" id="88036.D8R632"/>
<dbReference type="InterPro" id="IPR022927">
    <property type="entry name" value="RppH"/>
</dbReference>
<dbReference type="EMBL" id="GL377572">
    <property type="protein sequence ID" value="EFJ32250.1"/>
    <property type="molecule type" value="Genomic_DNA"/>
</dbReference>
<dbReference type="PROSITE" id="PS00893">
    <property type="entry name" value="NUDIX_BOX"/>
    <property type="match status" value="1"/>
</dbReference>
<keyword evidence="6" id="KW-1185">Reference proteome</keyword>
<dbReference type="PRINTS" id="PR00502">
    <property type="entry name" value="NUDIXFAMILY"/>
</dbReference>
<dbReference type="GO" id="GO:0019693">
    <property type="term" value="P:ribose phosphate metabolic process"/>
    <property type="evidence" value="ECO:0000318"/>
    <property type="project" value="GO_Central"/>
</dbReference>
<dbReference type="InterPro" id="IPR015797">
    <property type="entry name" value="NUDIX_hydrolase-like_dom_sf"/>
</dbReference>
<dbReference type="GO" id="GO:0008893">
    <property type="term" value="F:guanosine-3',5'-bis(diphosphate) 3'-diphosphatase activity"/>
    <property type="evidence" value="ECO:0000318"/>
    <property type="project" value="GO_Central"/>
</dbReference>
<dbReference type="PROSITE" id="PS51462">
    <property type="entry name" value="NUDIX"/>
    <property type="match status" value="1"/>
</dbReference>
<dbReference type="CDD" id="cd03671">
    <property type="entry name" value="NUDIX_Ap4A_hydrolase_plant_like"/>
    <property type="match status" value="1"/>
</dbReference>
<dbReference type="InterPro" id="IPR020476">
    <property type="entry name" value="Nudix_hydrolase"/>
</dbReference>
<dbReference type="NCBIfam" id="NF001936">
    <property type="entry name" value="PRK00714.1-3"/>
    <property type="match status" value="1"/>
</dbReference>
<dbReference type="HAMAP" id="MF_00298">
    <property type="entry name" value="Nudix_RppH"/>
    <property type="match status" value="1"/>
</dbReference>
<dbReference type="OMA" id="WPSKRAP"/>
<dbReference type="PANTHER" id="PTHR11839:SF22">
    <property type="entry name" value="NUDIX HYDROLASE 26, CHLOROPLASTIC"/>
    <property type="match status" value="1"/>
</dbReference>
<reference evidence="5 6" key="1">
    <citation type="journal article" date="2011" name="Science">
        <title>The Selaginella genome identifies genetic changes associated with the evolution of vascular plants.</title>
        <authorList>
            <person name="Banks J.A."/>
            <person name="Nishiyama T."/>
            <person name="Hasebe M."/>
            <person name="Bowman J.L."/>
            <person name="Gribskov M."/>
            <person name="dePamphilis C."/>
            <person name="Albert V.A."/>
            <person name="Aono N."/>
            <person name="Aoyama T."/>
            <person name="Ambrose B.A."/>
            <person name="Ashton N.W."/>
            <person name="Axtell M.J."/>
            <person name="Barker E."/>
            <person name="Barker M.S."/>
            <person name="Bennetzen J.L."/>
            <person name="Bonawitz N.D."/>
            <person name="Chapple C."/>
            <person name="Cheng C."/>
            <person name="Correa L.G."/>
            <person name="Dacre M."/>
            <person name="DeBarry J."/>
            <person name="Dreyer I."/>
            <person name="Elias M."/>
            <person name="Engstrom E.M."/>
            <person name="Estelle M."/>
            <person name="Feng L."/>
            <person name="Finet C."/>
            <person name="Floyd S.K."/>
            <person name="Frommer W.B."/>
            <person name="Fujita T."/>
            <person name="Gramzow L."/>
            <person name="Gutensohn M."/>
            <person name="Harholt J."/>
            <person name="Hattori M."/>
            <person name="Heyl A."/>
            <person name="Hirai T."/>
            <person name="Hiwatashi Y."/>
            <person name="Ishikawa M."/>
            <person name="Iwata M."/>
            <person name="Karol K.G."/>
            <person name="Koehler B."/>
            <person name="Kolukisaoglu U."/>
            <person name="Kubo M."/>
            <person name="Kurata T."/>
            <person name="Lalonde S."/>
            <person name="Li K."/>
            <person name="Li Y."/>
            <person name="Litt A."/>
            <person name="Lyons E."/>
            <person name="Manning G."/>
            <person name="Maruyama T."/>
            <person name="Michael T.P."/>
            <person name="Mikami K."/>
            <person name="Miyazaki S."/>
            <person name="Morinaga S."/>
            <person name="Murata T."/>
            <person name="Mueller-Roeber B."/>
            <person name="Nelson D.R."/>
            <person name="Obara M."/>
            <person name="Oguri Y."/>
            <person name="Olmstead R.G."/>
            <person name="Onodera N."/>
            <person name="Petersen B.L."/>
            <person name="Pils B."/>
            <person name="Prigge M."/>
            <person name="Rensing S.A."/>
            <person name="Riano-Pachon D.M."/>
            <person name="Roberts A.W."/>
            <person name="Sato Y."/>
            <person name="Scheller H.V."/>
            <person name="Schulz B."/>
            <person name="Schulz C."/>
            <person name="Shakirov E.V."/>
            <person name="Shibagaki N."/>
            <person name="Shinohara N."/>
            <person name="Shippen D.E."/>
            <person name="Soerensen I."/>
            <person name="Sotooka R."/>
            <person name="Sugimoto N."/>
            <person name="Sugita M."/>
            <person name="Sumikawa N."/>
            <person name="Tanurdzic M."/>
            <person name="Theissen G."/>
            <person name="Ulvskov P."/>
            <person name="Wakazuki S."/>
            <person name="Weng J.K."/>
            <person name="Willats W.W."/>
            <person name="Wipf D."/>
            <person name="Wolf P.G."/>
            <person name="Yang L."/>
            <person name="Zimmer A.D."/>
            <person name="Zhu Q."/>
            <person name="Mitros T."/>
            <person name="Hellsten U."/>
            <person name="Loque D."/>
            <person name="Otillar R."/>
            <person name="Salamov A."/>
            <person name="Schmutz J."/>
            <person name="Shapiro H."/>
            <person name="Lindquist E."/>
            <person name="Lucas S."/>
            <person name="Rokhsar D."/>
            <person name="Grigoriev I.V."/>
        </authorList>
    </citation>
    <scope>NUCLEOTIDE SEQUENCE [LARGE SCALE GENOMIC DNA]</scope>
</reference>
<evidence type="ECO:0000256" key="3">
    <source>
        <dbReference type="RuleBase" id="RU003476"/>
    </source>
</evidence>
<dbReference type="Gramene" id="EFJ32250">
    <property type="protein sequence ID" value="EFJ32250"/>
    <property type="gene ID" value="SELMODRAFT_85508"/>
</dbReference>
<dbReference type="SUPFAM" id="SSF55811">
    <property type="entry name" value="Nudix"/>
    <property type="match status" value="1"/>
</dbReference>
<gene>
    <name evidence="5" type="ORF">SELMODRAFT_85508</name>
</gene>
<dbReference type="OrthoDB" id="276276at2759"/>
<dbReference type="GO" id="GO:0034432">
    <property type="term" value="F:bis(5'-adenosyl)-pentaphosphatase activity"/>
    <property type="evidence" value="ECO:0000318"/>
    <property type="project" value="GO_Central"/>
</dbReference>
<dbReference type="FunCoup" id="D8R632">
    <property type="interactions" value="844"/>
</dbReference>
<evidence type="ECO:0000259" key="4">
    <source>
        <dbReference type="PROSITE" id="PS51462"/>
    </source>
</evidence>
<dbReference type="GO" id="GO:0006753">
    <property type="term" value="P:nucleoside phosphate metabolic process"/>
    <property type="evidence" value="ECO:0000318"/>
    <property type="project" value="GO_Central"/>
</dbReference>
<name>D8R632_SELML</name>
<dbReference type="InterPro" id="IPR020084">
    <property type="entry name" value="NUDIX_hydrolase_CS"/>
</dbReference>
<keyword evidence="2 3" id="KW-0378">Hydrolase</keyword>
<organism evidence="6">
    <name type="scientific">Selaginella moellendorffii</name>
    <name type="common">Spikemoss</name>
    <dbReference type="NCBI Taxonomy" id="88036"/>
    <lineage>
        <taxon>Eukaryota</taxon>
        <taxon>Viridiplantae</taxon>
        <taxon>Streptophyta</taxon>
        <taxon>Embryophyta</taxon>
        <taxon>Tracheophyta</taxon>
        <taxon>Lycopodiopsida</taxon>
        <taxon>Selaginellales</taxon>
        <taxon>Selaginellaceae</taxon>
        <taxon>Selaginella</taxon>
    </lineage>
</organism>
<dbReference type="KEGG" id="smo:SELMODRAFT_85508"/>
<dbReference type="PANTHER" id="PTHR11839">
    <property type="entry name" value="UDP/ADP-SUGAR PYROPHOSPHATASE"/>
    <property type="match status" value="1"/>
</dbReference>
<sequence length="165" mass="18580">MAIVSVPPPGYRANVGVCLINKKNQVFVANRLDVPGSWQMPQGGVDKGEEPREAAIRELREETGVTSVEVLGEVPEWLTYDFPPDVKAKITRLWGKEWTGQAQKWFLFRFAGDESEIDLAGDGKEAAEFAEWKWLPVPDVIQAAVEFKKPVYEQVFKVFTPMIQA</sequence>
<protein>
    <recommendedName>
        <fullName evidence="4">Nudix hydrolase domain-containing protein</fullName>
    </recommendedName>
</protein>
<dbReference type="InParanoid" id="D8R632"/>
<dbReference type="InterPro" id="IPR000086">
    <property type="entry name" value="NUDIX_hydrolase_dom"/>
</dbReference>
<comment type="cofactor">
    <cofactor evidence="1">
        <name>Mn(2+)</name>
        <dbReference type="ChEBI" id="CHEBI:29035"/>
    </cofactor>
</comment>
<dbReference type="Pfam" id="PF00293">
    <property type="entry name" value="NUDIX"/>
    <property type="match status" value="1"/>
</dbReference>